<keyword evidence="1" id="KW-0812">Transmembrane</keyword>
<dbReference type="AlphaFoldDB" id="A0A8X6F184"/>
<evidence type="ECO:0000313" key="3">
    <source>
        <dbReference type="Proteomes" id="UP000887116"/>
    </source>
</evidence>
<comment type="caution">
    <text evidence="2">The sequence shown here is derived from an EMBL/GenBank/DDBJ whole genome shotgun (WGS) entry which is preliminary data.</text>
</comment>
<reference evidence="2" key="1">
    <citation type="submission" date="2020-07" db="EMBL/GenBank/DDBJ databases">
        <title>Multicomponent nature underlies the extraordinary mechanical properties of spider dragline silk.</title>
        <authorList>
            <person name="Kono N."/>
            <person name="Nakamura H."/>
            <person name="Mori M."/>
            <person name="Yoshida Y."/>
            <person name="Ohtoshi R."/>
            <person name="Malay A.D."/>
            <person name="Moran D.A.P."/>
            <person name="Tomita M."/>
            <person name="Numata K."/>
            <person name="Arakawa K."/>
        </authorList>
    </citation>
    <scope>NUCLEOTIDE SEQUENCE</scope>
</reference>
<dbReference type="EMBL" id="BMAO01030237">
    <property type="protein sequence ID" value="GFQ66644.1"/>
    <property type="molecule type" value="Genomic_DNA"/>
</dbReference>
<dbReference type="Proteomes" id="UP000887116">
    <property type="component" value="Unassembled WGS sequence"/>
</dbReference>
<protein>
    <submittedName>
        <fullName evidence="2">Uncharacterized protein</fullName>
    </submittedName>
</protein>
<proteinExistence type="predicted"/>
<organism evidence="2 3">
    <name type="scientific">Trichonephila clavata</name>
    <name type="common">Joro spider</name>
    <name type="synonym">Nephila clavata</name>
    <dbReference type="NCBI Taxonomy" id="2740835"/>
    <lineage>
        <taxon>Eukaryota</taxon>
        <taxon>Metazoa</taxon>
        <taxon>Ecdysozoa</taxon>
        <taxon>Arthropoda</taxon>
        <taxon>Chelicerata</taxon>
        <taxon>Arachnida</taxon>
        <taxon>Araneae</taxon>
        <taxon>Araneomorphae</taxon>
        <taxon>Entelegynae</taxon>
        <taxon>Araneoidea</taxon>
        <taxon>Nephilidae</taxon>
        <taxon>Trichonephila</taxon>
    </lineage>
</organism>
<keyword evidence="1" id="KW-0472">Membrane</keyword>
<accession>A0A8X6F184</accession>
<sequence>MAKPGKPTWDSLNTKAEITDLVPLGNGQRALCIVATFHQAKKKIFLLFLLFFALPLVLSAKHLVEVLINNGQRARFQLLDINIASSAPLGLEAIT</sequence>
<evidence type="ECO:0000313" key="2">
    <source>
        <dbReference type="EMBL" id="GFQ66644.1"/>
    </source>
</evidence>
<name>A0A8X6F184_TRICU</name>
<evidence type="ECO:0000256" key="1">
    <source>
        <dbReference type="SAM" id="Phobius"/>
    </source>
</evidence>
<gene>
    <name evidence="2" type="ORF">TNCT_159541</name>
</gene>
<feature type="transmembrane region" description="Helical" evidence="1">
    <location>
        <begin position="44"/>
        <end position="64"/>
    </location>
</feature>
<keyword evidence="3" id="KW-1185">Reference proteome</keyword>
<keyword evidence="1" id="KW-1133">Transmembrane helix</keyword>